<keyword evidence="8" id="KW-1185">Reference proteome</keyword>
<keyword evidence="5" id="KW-1133">Transmembrane helix</keyword>
<evidence type="ECO:0000256" key="4">
    <source>
        <dbReference type="ARBA" id="ARBA00022692"/>
    </source>
</evidence>
<dbReference type="AlphaFoldDB" id="A0A1W6ZUH4"/>
<dbReference type="KEGG" id="psin:CAK95_19010"/>
<dbReference type="PANTHER" id="PTHR36838:SF1">
    <property type="entry name" value="SLR1864 PROTEIN"/>
    <property type="match status" value="1"/>
</dbReference>
<dbReference type="Pfam" id="PF03547">
    <property type="entry name" value="Mem_trans"/>
    <property type="match status" value="1"/>
</dbReference>
<dbReference type="Proteomes" id="UP000194137">
    <property type="component" value="Chromosome"/>
</dbReference>
<dbReference type="PANTHER" id="PTHR36838">
    <property type="entry name" value="AUXIN EFFLUX CARRIER FAMILY PROTEIN"/>
    <property type="match status" value="1"/>
</dbReference>
<accession>A0A1W6ZUH4</accession>
<reference evidence="7 8" key="1">
    <citation type="submission" date="2017-05" db="EMBL/GenBank/DDBJ databases">
        <title>Full genome sequence of Pseudorhodoplanes sinuspersici.</title>
        <authorList>
            <person name="Dastgheib S.M.M."/>
            <person name="Shavandi M."/>
            <person name="Tirandaz H."/>
        </authorList>
    </citation>
    <scope>NUCLEOTIDE SEQUENCE [LARGE SCALE GENOMIC DNA]</scope>
    <source>
        <strain evidence="7 8">RIPI110</strain>
    </source>
</reference>
<evidence type="ECO:0000256" key="1">
    <source>
        <dbReference type="ARBA" id="ARBA00004141"/>
    </source>
</evidence>
<comment type="subcellular location">
    <subcellularLocation>
        <location evidence="1">Membrane</location>
        <topology evidence="1">Multi-pass membrane protein</topology>
    </subcellularLocation>
</comment>
<name>A0A1W6ZUH4_9HYPH</name>
<evidence type="ECO:0000313" key="7">
    <source>
        <dbReference type="EMBL" id="ARQ00946.1"/>
    </source>
</evidence>
<dbReference type="GO" id="GO:0055085">
    <property type="term" value="P:transmembrane transport"/>
    <property type="evidence" value="ECO:0007669"/>
    <property type="project" value="InterPro"/>
</dbReference>
<keyword evidence="6" id="KW-0472">Membrane</keyword>
<evidence type="ECO:0000313" key="8">
    <source>
        <dbReference type="Proteomes" id="UP000194137"/>
    </source>
</evidence>
<protein>
    <submittedName>
        <fullName evidence="7">Uncharacterized protein</fullName>
    </submittedName>
</protein>
<dbReference type="RefSeq" id="WP_086089341.1">
    <property type="nucleotide sequence ID" value="NZ_CP021112.1"/>
</dbReference>
<dbReference type="OrthoDB" id="9810457at2"/>
<evidence type="ECO:0000256" key="6">
    <source>
        <dbReference type="ARBA" id="ARBA00023136"/>
    </source>
</evidence>
<evidence type="ECO:0000256" key="2">
    <source>
        <dbReference type="ARBA" id="ARBA00022448"/>
    </source>
</evidence>
<evidence type="ECO:0000256" key="3">
    <source>
        <dbReference type="ARBA" id="ARBA00022475"/>
    </source>
</evidence>
<dbReference type="InterPro" id="IPR004776">
    <property type="entry name" value="Mem_transp_PIN-like"/>
</dbReference>
<proteinExistence type="predicted"/>
<keyword evidence="2" id="KW-0813">Transport</keyword>
<dbReference type="STRING" id="1235591.CAK95_19010"/>
<evidence type="ECO:0000256" key="5">
    <source>
        <dbReference type="ARBA" id="ARBA00022989"/>
    </source>
</evidence>
<sequence length="322" mass="33848">MLASSFSVLLPVLFVLVLGYWAGRAKKFDKDQVKGINELVLDFALPAVMFVGIAKTTTSEAVQELPFLFAIFLGFLGFYLVVLSVSLFVLRHSIGEAALQANALSFPSVAFMGIPIFKGLFGDAGVLSVTTATVIANLTIAPLTVVLLEVHSKRSAEAQLASAESEAARLARQVRAALMNSLAQPMVWAPLSAIALLLSGLRVPATIDDMLTLIGSTTSGVSLFAAGLIIAAYKIRVTPEVAGNVLVKMIAQPLFMAALVLILAVDNPLGREAILMCAIPSSAFSTLLAPRYGIYESESASTLVLATLAMIVVVPAAIILTA</sequence>
<keyword evidence="3" id="KW-1003">Cell membrane</keyword>
<organism evidence="7 8">
    <name type="scientific">Pseudorhodoplanes sinuspersici</name>
    <dbReference type="NCBI Taxonomy" id="1235591"/>
    <lineage>
        <taxon>Bacteria</taxon>
        <taxon>Pseudomonadati</taxon>
        <taxon>Pseudomonadota</taxon>
        <taxon>Alphaproteobacteria</taxon>
        <taxon>Hyphomicrobiales</taxon>
        <taxon>Pseudorhodoplanes</taxon>
    </lineage>
</organism>
<dbReference type="GO" id="GO:0016020">
    <property type="term" value="C:membrane"/>
    <property type="evidence" value="ECO:0007669"/>
    <property type="project" value="UniProtKB-SubCell"/>
</dbReference>
<gene>
    <name evidence="7" type="ORF">CAK95_19010</name>
</gene>
<keyword evidence="4" id="KW-0812">Transmembrane</keyword>
<dbReference type="EMBL" id="CP021112">
    <property type="protein sequence ID" value="ARQ00946.1"/>
    <property type="molecule type" value="Genomic_DNA"/>
</dbReference>